<evidence type="ECO:0000313" key="2">
    <source>
        <dbReference type="Proteomes" id="UP000305238"/>
    </source>
</evidence>
<evidence type="ECO:0000313" key="1">
    <source>
        <dbReference type="EMBL" id="TMR25537.1"/>
    </source>
</evidence>
<reference evidence="1 2" key="1">
    <citation type="submission" date="2019-05" db="EMBL/GenBank/DDBJ databases">
        <title>Draft genome sequence of Actinomadura geliboluensis A8036.</title>
        <authorList>
            <person name="Saricaoglu S."/>
            <person name="Isik K."/>
        </authorList>
    </citation>
    <scope>NUCLEOTIDE SEQUENCE [LARGE SCALE GENOMIC DNA]</scope>
    <source>
        <strain evidence="1 2">A8036</strain>
    </source>
</reference>
<gene>
    <name evidence="1" type="ORF">ETD96_42580</name>
</gene>
<comment type="caution">
    <text evidence="1">The sequence shown here is derived from an EMBL/GenBank/DDBJ whole genome shotgun (WGS) entry which is preliminary data.</text>
</comment>
<sequence>MPLCGPLHRSILALDLESSSTRTDLVKVELRNQLYLLLHRAMRAAGIDERFCEPIEDRGDGVLVLVQPTDEVPRSRLLDPLIPVLAQLLGGYNAALRPADRPDRRLRMRAVVHAGDLLRDDHGPFGAEIDAAIRLLDADAVRAALRNTNAPLVLVVSQQIYEATIVHGYSGLCPQSYQRAVEVNVCGLTRYGWIHVPDAEASGHVQLHVLPETLQRAELRTTI</sequence>
<organism evidence="1 2">
    <name type="scientific">Actinomadura geliboluensis</name>
    <dbReference type="NCBI Taxonomy" id="882440"/>
    <lineage>
        <taxon>Bacteria</taxon>
        <taxon>Bacillati</taxon>
        <taxon>Actinomycetota</taxon>
        <taxon>Actinomycetes</taxon>
        <taxon>Streptosporangiales</taxon>
        <taxon>Thermomonosporaceae</taxon>
        <taxon>Actinomadura</taxon>
    </lineage>
</organism>
<name>A0A5S4FXI8_9ACTN</name>
<evidence type="ECO:0008006" key="3">
    <source>
        <dbReference type="Google" id="ProtNLM"/>
    </source>
</evidence>
<dbReference type="EMBL" id="VCKZ01000623">
    <property type="protein sequence ID" value="TMR25537.1"/>
    <property type="molecule type" value="Genomic_DNA"/>
</dbReference>
<dbReference type="Proteomes" id="UP000305238">
    <property type="component" value="Unassembled WGS sequence"/>
</dbReference>
<protein>
    <recommendedName>
        <fullName evidence="3">Guanylate cyclase domain-containing protein</fullName>
    </recommendedName>
</protein>
<dbReference type="AlphaFoldDB" id="A0A5S4FXI8"/>
<proteinExistence type="predicted"/>
<keyword evidence="2" id="KW-1185">Reference proteome</keyword>
<dbReference type="RefSeq" id="WP_138642154.1">
    <property type="nucleotide sequence ID" value="NZ_VCKZ01000623.1"/>
</dbReference>
<dbReference type="OrthoDB" id="3482507at2"/>
<accession>A0A5S4FXI8</accession>